<sequence length="114" mass="13313">MYPTDAFAHPFIKARAMRALRDEPQKDQTIADQRAEIRRLREEIVRLQSRLKRANAENQDLREAREIARNSAEKADADFHVLAEVAKEFRAEAGLPKGELEKRFDRKRAERKKG</sequence>
<proteinExistence type="predicted"/>
<organism evidence="2 3">
    <name type="scientific">Thiohalorhabdus denitrificans</name>
    <dbReference type="NCBI Taxonomy" id="381306"/>
    <lineage>
        <taxon>Bacteria</taxon>
        <taxon>Pseudomonadati</taxon>
        <taxon>Pseudomonadota</taxon>
        <taxon>Gammaproteobacteria</taxon>
        <taxon>Thiohalorhabdales</taxon>
        <taxon>Thiohalorhabdaceae</taxon>
        <taxon>Thiohalorhabdus</taxon>
    </lineage>
</organism>
<reference evidence="3" key="1">
    <citation type="submission" date="2016-10" db="EMBL/GenBank/DDBJ databases">
        <authorList>
            <person name="Varghese N."/>
        </authorList>
    </citation>
    <scope>NUCLEOTIDE SEQUENCE [LARGE SCALE GENOMIC DNA]</scope>
    <source>
        <strain evidence="3">HL 19</strain>
    </source>
</reference>
<accession>A0A0P9CLN8</accession>
<gene>
    <name evidence="2" type="ORF">SAMN05661077_1166</name>
</gene>
<keyword evidence="3" id="KW-1185">Reference proteome</keyword>
<evidence type="ECO:0000313" key="3">
    <source>
        <dbReference type="Proteomes" id="UP000183104"/>
    </source>
</evidence>
<keyword evidence="1" id="KW-0175">Coiled coil</keyword>
<name>A0A0P9CLN8_9GAMM</name>
<evidence type="ECO:0000256" key="1">
    <source>
        <dbReference type="SAM" id="Coils"/>
    </source>
</evidence>
<protein>
    <submittedName>
        <fullName evidence="2">Uncharacterized protein</fullName>
    </submittedName>
</protein>
<dbReference type="RefSeq" id="WP_054965915.1">
    <property type="nucleotide sequence ID" value="NZ_FMUN01000003.1"/>
</dbReference>
<evidence type="ECO:0000313" key="2">
    <source>
        <dbReference type="EMBL" id="SCY09264.1"/>
    </source>
</evidence>
<dbReference type="Proteomes" id="UP000183104">
    <property type="component" value="Unassembled WGS sequence"/>
</dbReference>
<dbReference type="EMBL" id="FMUN01000003">
    <property type="protein sequence ID" value="SCY09264.1"/>
    <property type="molecule type" value="Genomic_DNA"/>
</dbReference>
<feature type="coiled-coil region" evidence="1">
    <location>
        <begin position="30"/>
        <end position="78"/>
    </location>
</feature>
<dbReference type="AlphaFoldDB" id="A0A0P9CLN8"/>